<accession>A0A3P7M1T9</accession>
<keyword evidence="2" id="KW-1185">Reference proteome</keyword>
<dbReference type="AlphaFoldDB" id="A0A3P7M1T9"/>
<dbReference type="EMBL" id="UYRU01065014">
    <property type="protein sequence ID" value="VDN16208.1"/>
    <property type="molecule type" value="Genomic_DNA"/>
</dbReference>
<dbReference type="Gene3D" id="2.40.160.110">
    <property type="match status" value="1"/>
</dbReference>
<evidence type="ECO:0000313" key="1">
    <source>
        <dbReference type="EMBL" id="VDN16208.1"/>
    </source>
</evidence>
<organism evidence="1 2">
    <name type="scientific">Dibothriocephalus latus</name>
    <name type="common">Fish tapeworm</name>
    <name type="synonym">Diphyllobothrium latum</name>
    <dbReference type="NCBI Taxonomy" id="60516"/>
    <lineage>
        <taxon>Eukaryota</taxon>
        <taxon>Metazoa</taxon>
        <taxon>Spiralia</taxon>
        <taxon>Lophotrochozoa</taxon>
        <taxon>Platyhelminthes</taxon>
        <taxon>Cestoda</taxon>
        <taxon>Eucestoda</taxon>
        <taxon>Diphyllobothriidea</taxon>
        <taxon>Diphyllobothriidae</taxon>
        <taxon>Dibothriocephalus</taxon>
    </lineage>
</organism>
<protein>
    <submittedName>
        <fullName evidence="1">Uncharacterized protein</fullName>
    </submittedName>
</protein>
<proteinExistence type="predicted"/>
<name>A0A3P7M1T9_DIBLA</name>
<evidence type="ECO:0000313" key="2">
    <source>
        <dbReference type="Proteomes" id="UP000281553"/>
    </source>
</evidence>
<gene>
    <name evidence="1" type="ORF">DILT_LOCUS12039</name>
</gene>
<dbReference type="OrthoDB" id="6232933at2759"/>
<dbReference type="Proteomes" id="UP000281553">
    <property type="component" value="Unassembled WGS sequence"/>
</dbReference>
<reference evidence="1 2" key="1">
    <citation type="submission" date="2018-11" db="EMBL/GenBank/DDBJ databases">
        <authorList>
            <consortium name="Pathogen Informatics"/>
        </authorList>
    </citation>
    <scope>NUCLEOTIDE SEQUENCE [LARGE SCALE GENOMIC DNA]</scope>
</reference>
<sequence>MSHVHGKGRARGASIDILLPKLAAQRSCFTDGRDKDSGQSKNETVTATIPVDRHLFPDGSCGATMQDMKLTWGSNNQPSFNLSLTFSKLPMSASGKEETVVSSVLFVYNVSDLLFPDIGEIGTSFRLLCTPPLSWIGFRAS</sequence>